<dbReference type="AlphaFoldDB" id="A0A2W5MB31"/>
<reference evidence="1 2" key="1">
    <citation type="submission" date="2017-08" db="EMBL/GenBank/DDBJ databases">
        <title>Infants hospitalized years apart are colonized by the same room-sourced microbial strains.</title>
        <authorList>
            <person name="Brooks B."/>
            <person name="Olm M.R."/>
            <person name="Firek B.A."/>
            <person name="Baker R."/>
            <person name="Thomas B.C."/>
            <person name="Morowitz M.J."/>
            <person name="Banfield J.F."/>
        </authorList>
    </citation>
    <scope>NUCLEOTIDE SEQUENCE [LARGE SCALE GENOMIC DNA]</scope>
    <source>
        <strain evidence="1">S2_005_003_R2_43</strain>
    </source>
</reference>
<evidence type="ECO:0000313" key="2">
    <source>
        <dbReference type="Proteomes" id="UP000249577"/>
    </source>
</evidence>
<organism evidence="1 2">
    <name type="scientific">Ancylobacter novellus</name>
    <name type="common">Thiobacillus novellus</name>
    <dbReference type="NCBI Taxonomy" id="921"/>
    <lineage>
        <taxon>Bacteria</taxon>
        <taxon>Pseudomonadati</taxon>
        <taxon>Pseudomonadota</taxon>
        <taxon>Alphaproteobacteria</taxon>
        <taxon>Hyphomicrobiales</taxon>
        <taxon>Xanthobacteraceae</taxon>
        <taxon>Ancylobacter</taxon>
    </lineage>
</organism>
<sequence>MAFHVRDPETDRVVRELASTKGVTLTEAIRSACESALADAARSAGRDDLKARLKAIRDRVAAYPDNGVAIDKAFYDALNDE</sequence>
<evidence type="ECO:0000313" key="1">
    <source>
        <dbReference type="EMBL" id="PZQ17017.1"/>
    </source>
</evidence>
<gene>
    <name evidence="1" type="ORF">DI565_06420</name>
</gene>
<dbReference type="EMBL" id="QFPN01000003">
    <property type="protein sequence ID" value="PZQ17017.1"/>
    <property type="molecule type" value="Genomic_DNA"/>
</dbReference>
<comment type="caution">
    <text evidence="1">The sequence shown here is derived from an EMBL/GenBank/DDBJ whole genome shotgun (WGS) entry which is preliminary data.</text>
</comment>
<dbReference type="Proteomes" id="UP000249577">
    <property type="component" value="Unassembled WGS sequence"/>
</dbReference>
<name>A0A2W5MB31_ANCNO</name>
<dbReference type="InterPro" id="IPR011660">
    <property type="entry name" value="VapB-like"/>
</dbReference>
<dbReference type="Pfam" id="PF07704">
    <property type="entry name" value="PSK_trans_fac"/>
    <property type="match status" value="1"/>
</dbReference>
<evidence type="ECO:0008006" key="3">
    <source>
        <dbReference type="Google" id="ProtNLM"/>
    </source>
</evidence>
<proteinExistence type="predicted"/>
<accession>A0A2W5MB31</accession>
<protein>
    <recommendedName>
        <fullName evidence="3">Transcription factor</fullName>
    </recommendedName>
</protein>